<evidence type="ECO:0000313" key="1">
    <source>
        <dbReference type="EMBL" id="MBS4195178.1"/>
    </source>
</evidence>
<organism evidence="1 2">
    <name type="scientific">Lederbergia citri</name>
    <dbReference type="NCBI Taxonomy" id="2833580"/>
    <lineage>
        <taxon>Bacteria</taxon>
        <taxon>Bacillati</taxon>
        <taxon>Bacillota</taxon>
        <taxon>Bacilli</taxon>
        <taxon>Bacillales</taxon>
        <taxon>Bacillaceae</taxon>
        <taxon>Lederbergia</taxon>
    </lineage>
</organism>
<evidence type="ECO:0000313" key="2">
    <source>
        <dbReference type="Proteomes" id="UP000681414"/>
    </source>
</evidence>
<dbReference type="EMBL" id="JAGYPG010000002">
    <property type="protein sequence ID" value="MBS4195178.1"/>
    <property type="molecule type" value="Genomic_DNA"/>
</dbReference>
<proteinExistence type="predicted"/>
<keyword evidence="2" id="KW-1185">Reference proteome</keyword>
<reference evidence="1 2" key="1">
    <citation type="submission" date="2021-05" db="EMBL/GenBank/DDBJ databases">
        <title>Novel Bacillus species.</title>
        <authorList>
            <person name="Liu G."/>
        </authorList>
    </citation>
    <scope>NUCLEOTIDE SEQUENCE [LARGE SCALE GENOMIC DNA]</scope>
    <source>
        <strain evidence="2">FJAT-49780</strain>
    </source>
</reference>
<dbReference type="Proteomes" id="UP000681414">
    <property type="component" value="Unassembled WGS sequence"/>
</dbReference>
<name>A0A942TE70_9BACI</name>
<sequence length="140" mass="15125">MGIVKYCPCDCSATLKYFEGEGDTFYEANICPDCENPSGSSLTITSPDGTFFEAKSFNPTSCMTTPGGVLLVTSGEGISVPSGSDVYGYQRNLFSLFLQKSDIQVRFDLFFKSIDKNGSSYTTSIAKIVPEDAITITKCP</sequence>
<gene>
    <name evidence="1" type="ORF">KHA97_08925</name>
</gene>
<dbReference type="RefSeq" id="WP_213124415.1">
    <property type="nucleotide sequence ID" value="NZ_JAGYPG010000002.1"/>
</dbReference>
<protein>
    <submittedName>
        <fullName evidence="1">Uncharacterized protein</fullName>
    </submittedName>
</protein>
<accession>A0A942TE70</accession>
<comment type="caution">
    <text evidence="1">The sequence shown here is derived from an EMBL/GenBank/DDBJ whole genome shotgun (WGS) entry which is preliminary data.</text>
</comment>
<dbReference type="AlphaFoldDB" id="A0A942TE70"/>